<evidence type="ECO:0000313" key="1">
    <source>
        <dbReference type="EMBL" id="GKT30691.1"/>
    </source>
</evidence>
<protein>
    <submittedName>
        <fullName evidence="1">Uncharacterized protein</fullName>
    </submittedName>
</protein>
<name>A0ABQ5KFI0_9EUKA</name>
<dbReference type="Proteomes" id="UP001057375">
    <property type="component" value="Unassembled WGS sequence"/>
</dbReference>
<proteinExistence type="predicted"/>
<sequence length="155" mass="17730">SKCMIELADGSRSSLSEGLDLNIIVPFAAMGKELNFREFFFILPPRHGSDSMIVGYRTALEKGFLDILVSSYMGENIIESFDVNMEERELTVDKLIPEESTVVYKDFSIARDLQGPVQDIIDVYLDDMISIEHLSVEPFDIRLKEDHLLKRKPRD</sequence>
<gene>
    <name evidence="1" type="ORF">ADUPG1_005600</name>
</gene>
<reference evidence="1" key="1">
    <citation type="submission" date="2022-03" db="EMBL/GenBank/DDBJ databases">
        <title>Draft genome sequence of Aduncisulcus paluster, a free-living microaerophilic Fornicata.</title>
        <authorList>
            <person name="Yuyama I."/>
            <person name="Kume K."/>
            <person name="Tamura T."/>
            <person name="Inagaki Y."/>
            <person name="Hashimoto T."/>
        </authorList>
    </citation>
    <scope>NUCLEOTIDE SEQUENCE</scope>
    <source>
        <strain evidence="1">NY0171</strain>
    </source>
</reference>
<evidence type="ECO:0000313" key="2">
    <source>
        <dbReference type="Proteomes" id="UP001057375"/>
    </source>
</evidence>
<accession>A0ABQ5KFI0</accession>
<dbReference type="EMBL" id="BQXS01008991">
    <property type="protein sequence ID" value="GKT30691.1"/>
    <property type="molecule type" value="Genomic_DNA"/>
</dbReference>
<feature type="non-terminal residue" evidence="1">
    <location>
        <position position="1"/>
    </location>
</feature>
<organism evidence="1 2">
    <name type="scientific">Aduncisulcus paluster</name>
    <dbReference type="NCBI Taxonomy" id="2918883"/>
    <lineage>
        <taxon>Eukaryota</taxon>
        <taxon>Metamonada</taxon>
        <taxon>Carpediemonas-like organisms</taxon>
        <taxon>Aduncisulcus</taxon>
    </lineage>
</organism>
<comment type="caution">
    <text evidence="1">The sequence shown here is derived from an EMBL/GenBank/DDBJ whole genome shotgun (WGS) entry which is preliminary data.</text>
</comment>
<keyword evidence="2" id="KW-1185">Reference proteome</keyword>